<evidence type="ECO:0000259" key="8">
    <source>
        <dbReference type="Pfam" id="PF23598"/>
    </source>
</evidence>
<dbReference type="CDD" id="cd14798">
    <property type="entry name" value="RX-CC_like"/>
    <property type="match status" value="1"/>
</dbReference>
<feature type="domain" description="Disease resistance N-terminal" evidence="6">
    <location>
        <begin position="5"/>
        <end position="93"/>
    </location>
</feature>
<dbReference type="FunFam" id="1.10.10.10:FF:000322">
    <property type="entry name" value="Probable disease resistance protein At1g63360"/>
    <property type="match status" value="1"/>
</dbReference>
<reference evidence="9" key="1">
    <citation type="submission" date="2021-01" db="EMBL/GenBank/DDBJ databases">
        <authorList>
            <person name="Lovell J.T."/>
            <person name="Bentley N."/>
            <person name="Bhattarai G."/>
            <person name="Jenkins J.W."/>
            <person name="Sreedasyam A."/>
            <person name="Alarcon Y."/>
            <person name="Bock C."/>
            <person name="Boston L."/>
            <person name="Carlson J."/>
            <person name="Cervantes K."/>
            <person name="Clermont K."/>
            <person name="Krom N."/>
            <person name="Kubenka K."/>
            <person name="Mamidi S."/>
            <person name="Mattison C."/>
            <person name="Monteros M."/>
            <person name="Pisani C."/>
            <person name="Plott C."/>
            <person name="Rajasekar S."/>
            <person name="Rhein H.S."/>
            <person name="Rohla C."/>
            <person name="Song M."/>
            <person name="Hilaire R.S."/>
            <person name="Shu S."/>
            <person name="Wells L."/>
            <person name="Wang X."/>
            <person name="Webber J."/>
            <person name="Heerema R.J."/>
            <person name="Klein P."/>
            <person name="Conner P."/>
            <person name="Grauke L."/>
            <person name="Grimwood J."/>
            <person name="Schmutz J."/>
            <person name="Randall J.J."/>
        </authorList>
    </citation>
    <scope>NUCLEOTIDE SEQUENCE</scope>
    <source>
        <tissue evidence="9">Leaf</tissue>
    </source>
</reference>
<dbReference type="InterPro" id="IPR038005">
    <property type="entry name" value="RX-like_CC"/>
</dbReference>
<dbReference type="EMBL" id="CM031827">
    <property type="protein sequence ID" value="KAG6724740.1"/>
    <property type="molecule type" value="Genomic_DNA"/>
</dbReference>
<evidence type="ECO:0000259" key="7">
    <source>
        <dbReference type="Pfam" id="PF23559"/>
    </source>
</evidence>
<evidence type="ECO:0000259" key="5">
    <source>
        <dbReference type="Pfam" id="PF00931"/>
    </source>
</evidence>
<feature type="domain" description="NB-ARC" evidence="5">
    <location>
        <begin position="170"/>
        <end position="345"/>
    </location>
</feature>
<accession>A0A922FSG6</accession>
<evidence type="ECO:0000256" key="2">
    <source>
        <dbReference type="ARBA" id="ARBA00022741"/>
    </source>
</evidence>
<dbReference type="Pfam" id="PF23559">
    <property type="entry name" value="WHD_DRP"/>
    <property type="match status" value="1"/>
</dbReference>
<gene>
    <name evidence="9" type="ORF">I3842_03G271100</name>
</gene>
<evidence type="ECO:0000256" key="3">
    <source>
        <dbReference type="ARBA" id="ARBA00022821"/>
    </source>
</evidence>
<organism evidence="9 10">
    <name type="scientific">Carya illinoinensis</name>
    <name type="common">Pecan</name>
    <dbReference type="NCBI Taxonomy" id="32201"/>
    <lineage>
        <taxon>Eukaryota</taxon>
        <taxon>Viridiplantae</taxon>
        <taxon>Streptophyta</taxon>
        <taxon>Embryophyta</taxon>
        <taxon>Tracheophyta</taxon>
        <taxon>Spermatophyta</taxon>
        <taxon>Magnoliopsida</taxon>
        <taxon>eudicotyledons</taxon>
        <taxon>Gunneridae</taxon>
        <taxon>Pentapetalae</taxon>
        <taxon>rosids</taxon>
        <taxon>fabids</taxon>
        <taxon>Fagales</taxon>
        <taxon>Juglandaceae</taxon>
        <taxon>Carya</taxon>
    </lineage>
</organism>
<dbReference type="InterPro" id="IPR058922">
    <property type="entry name" value="WHD_DRP"/>
</dbReference>
<keyword evidence="2" id="KW-0547">Nucleotide-binding</keyword>
<dbReference type="GO" id="GO:0043531">
    <property type="term" value="F:ADP binding"/>
    <property type="evidence" value="ECO:0007669"/>
    <property type="project" value="InterPro"/>
</dbReference>
<protein>
    <submittedName>
        <fullName evidence="9">Uncharacterized protein</fullName>
    </submittedName>
</protein>
<dbReference type="InterPro" id="IPR041118">
    <property type="entry name" value="Rx_N"/>
</dbReference>
<dbReference type="FunFam" id="3.40.50.300:FF:001091">
    <property type="entry name" value="Probable disease resistance protein At1g61300"/>
    <property type="match status" value="1"/>
</dbReference>
<dbReference type="InterPro" id="IPR055414">
    <property type="entry name" value="LRR_R13L4/SHOC2-like"/>
</dbReference>
<proteinExistence type="predicted"/>
<evidence type="ECO:0000256" key="4">
    <source>
        <dbReference type="SAM" id="MobiDB-lite"/>
    </source>
</evidence>
<dbReference type="Pfam" id="PF00931">
    <property type="entry name" value="NB-ARC"/>
    <property type="match status" value="1"/>
</dbReference>
<feature type="domain" description="Disease resistance R13L4/SHOC-2-like LRR" evidence="8">
    <location>
        <begin position="550"/>
        <end position="875"/>
    </location>
</feature>
<dbReference type="Pfam" id="PF18052">
    <property type="entry name" value="Rx_N"/>
    <property type="match status" value="1"/>
</dbReference>
<dbReference type="Proteomes" id="UP000811246">
    <property type="component" value="Chromosome 3"/>
</dbReference>
<dbReference type="InterPro" id="IPR044974">
    <property type="entry name" value="Disease_R_plants"/>
</dbReference>
<keyword evidence="1" id="KW-0677">Repeat</keyword>
<evidence type="ECO:0000259" key="6">
    <source>
        <dbReference type="Pfam" id="PF18052"/>
    </source>
</evidence>
<sequence>MADGAVNFLLDKLTTILQQKVSLLGDARDEIEEIKLELESMRSFLRDAERRMERSESVGTWVKQVREVAYEVEDIIDEFIHLKERNKHKSGFKGIAEDIVNFHKNITSRYQISSKLPKIKAKVKEISERSKRYGFDKLDELTSNNMVDENWQHYGESSLFIDEEEIVGMEESTEQMLGWLLEDEERRAIISIVGMGGLGKTTMVTRMYNDQRIKGHFDCCAWISVSQTYGINELLRSMVKEFFEAKQVQLPSNFGSMNTMNLMAMLIDYLHQKRYVVVLDDVWTIDLWSIIRCAFPNNKLGSRIILTTRDENVATSVGVGFRVHRLKPLGENDAWTLFCKKAFWNEPGSCCPAELQQLAQDIMKKCEGLPLAIVAIGGLMCSRSKTVGEWKKVKESLNWQLSNNPVLEKVKRILLLSFKDLPFYLKHCFLYCCVFHYGYQIKRKKLIRLWVAEGFIKERKGMTMEEVAEEYLTDLIFRSMIQVIETNAAGRVKTCRVHDVMRELAMATSEKQNFCIAYDGRESRLEGKFHHLSVYDRGESIRLSSNMSHHLRSFFVFKTDMCTSFSLDSVSSKFKLLRVLELQGVPIETIPGTLVWLFNLRYLNLRDTKISELPKSMERLQNLQTLDVRNTNVRRLPSGISKLPRLRHLYMCCNNGQNYEKPNHLNSRQGPAGIWNIECLQTLACIEAEEELILKVGNLTELRRLEITRLRTVDGPKLCTSIQKIESLLRLSVEASTEEELQLEALSLPPPFLQKLELVGKLNRLPHWIRSLANLTHLNLSLSCLQDDIISDLRLLSALVFLELKKAYRGKLLHFKVGWFPKLNKLSFVELAQLDSLVLEEGALPTIRELKLICCPKLKTLPQGIEYLTSLKKLHSEEMPEEFMGRLRRYESRPSKGCEVVMVRASASLKSSGTRTNEESRGTNQNRSVTKELNCRNLSVRGIQLLEPTSVLGGGGGGGGGDGLTD</sequence>
<feature type="domain" description="Disease resistance protein winged helix" evidence="7">
    <location>
        <begin position="434"/>
        <end position="505"/>
    </location>
</feature>
<comment type="caution">
    <text evidence="9">The sequence shown here is derived from an EMBL/GenBank/DDBJ whole genome shotgun (WGS) entry which is preliminary data.</text>
</comment>
<evidence type="ECO:0000313" key="9">
    <source>
        <dbReference type="EMBL" id="KAG6724740.1"/>
    </source>
</evidence>
<dbReference type="PANTHER" id="PTHR23155:SF1232">
    <property type="entry name" value="OS09G0270700 PROTEIN"/>
    <property type="match status" value="1"/>
</dbReference>
<feature type="region of interest" description="Disordered" evidence="4">
    <location>
        <begin position="909"/>
        <end position="931"/>
    </location>
</feature>
<dbReference type="PANTHER" id="PTHR23155">
    <property type="entry name" value="DISEASE RESISTANCE PROTEIN RP"/>
    <property type="match status" value="1"/>
</dbReference>
<evidence type="ECO:0000313" key="10">
    <source>
        <dbReference type="Proteomes" id="UP000811246"/>
    </source>
</evidence>
<dbReference type="AlphaFoldDB" id="A0A922FSG6"/>
<evidence type="ECO:0000256" key="1">
    <source>
        <dbReference type="ARBA" id="ARBA00022737"/>
    </source>
</evidence>
<dbReference type="GO" id="GO:0098542">
    <property type="term" value="P:defense response to other organism"/>
    <property type="evidence" value="ECO:0007669"/>
    <property type="project" value="TreeGrafter"/>
</dbReference>
<dbReference type="Pfam" id="PF23598">
    <property type="entry name" value="LRR_14"/>
    <property type="match status" value="1"/>
</dbReference>
<keyword evidence="3" id="KW-0611">Plant defense</keyword>
<dbReference type="InterPro" id="IPR002182">
    <property type="entry name" value="NB-ARC"/>
</dbReference>
<name>A0A922FSG6_CARIL</name>